<gene>
    <name evidence="2" type="ORF">AEAE_1046</name>
</gene>
<evidence type="ECO:0000313" key="2">
    <source>
        <dbReference type="EMBL" id="OZG55249.1"/>
    </source>
</evidence>
<protein>
    <submittedName>
        <fullName evidence="2">Uncharacterized protein</fullName>
    </submittedName>
</protein>
<keyword evidence="1" id="KW-0472">Membrane</keyword>
<comment type="caution">
    <text evidence="2">The sequence shown here is derived from an EMBL/GenBank/DDBJ whole genome shotgun (WGS) entry which is preliminary data.</text>
</comment>
<keyword evidence="3" id="KW-1185">Reference proteome</keyword>
<proteinExistence type="predicted"/>
<feature type="transmembrane region" description="Helical" evidence="1">
    <location>
        <begin position="142"/>
        <end position="163"/>
    </location>
</feature>
<evidence type="ECO:0000256" key="1">
    <source>
        <dbReference type="SAM" id="Phobius"/>
    </source>
</evidence>
<reference evidence="2 3" key="1">
    <citation type="journal article" date="2017" name="BMC Genomics">
        <title>Comparative genomic and phylogenomic analyses of the Bifidobacteriaceae family.</title>
        <authorList>
            <person name="Lugli G.A."/>
            <person name="Milani C."/>
            <person name="Turroni F."/>
            <person name="Duranti S."/>
            <person name="Mancabelli L."/>
            <person name="Mangifesta M."/>
            <person name="Ferrario C."/>
            <person name="Modesto M."/>
            <person name="Mattarelli P."/>
            <person name="Jiri K."/>
            <person name="van Sinderen D."/>
            <person name="Ventura M."/>
        </authorList>
    </citation>
    <scope>NUCLEOTIDE SEQUENCE [LARGE SCALE GENOMIC DNA]</scope>
    <source>
        <strain evidence="2 3">LMG 21773</strain>
    </source>
</reference>
<organism evidence="2 3">
    <name type="scientific">Aeriscardovia aeriphila</name>
    <dbReference type="NCBI Taxonomy" id="218139"/>
    <lineage>
        <taxon>Bacteria</taxon>
        <taxon>Bacillati</taxon>
        <taxon>Actinomycetota</taxon>
        <taxon>Actinomycetes</taxon>
        <taxon>Bifidobacteriales</taxon>
        <taxon>Bifidobacteriaceae</taxon>
        <taxon>Aeriscardovia</taxon>
    </lineage>
</organism>
<dbReference type="Proteomes" id="UP000228976">
    <property type="component" value="Unassembled WGS sequence"/>
</dbReference>
<keyword evidence="1" id="KW-1133">Transmembrane helix</keyword>
<sequence>MRFNTQARWYFSLYEARAFTSSQARLEQALRLDISGFISLFCVFSGIYFISPYAFFPQWENDVANHHVFGVMLTDHVFLYKFMEYVAINLLILSWYVRFEVQHTKKRFHNHHFATFDELNPQSVMFPIANSYGFFRPRWMNITYYMLEVYLFYMTAVAINPFAMMNLVK</sequence>
<evidence type="ECO:0000313" key="3">
    <source>
        <dbReference type="Proteomes" id="UP000228976"/>
    </source>
</evidence>
<feature type="transmembrane region" description="Helical" evidence="1">
    <location>
        <begin position="34"/>
        <end position="56"/>
    </location>
</feature>
<dbReference type="AlphaFoldDB" id="A0A261F7X4"/>
<feature type="transmembrane region" description="Helical" evidence="1">
    <location>
        <begin position="76"/>
        <end position="97"/>
    </location>
</feature>
<accession>A0A261F7X4</accession>
<name>A0A261F7X4_9BIFI</name>
<keyword evidence="1" id="KW-0812">Transmembrane</keyword>
<dbReference type="EMBL" id="MWWU01000003">
    <property type="protein sequence ID" value="OZG55249.1"/>
    <property type="molecule type" value="Genomic_DNA"/>
</dbReference>